<dbReference type="Pfam" id="PF01546">
    <property type="entry name" value="Peptidase_M20"/>
    <property type="match status" value="1"/>
</dbReference>
<evidence type="ECO:0000313" key="5">
    <source>
        <dbReference type="EMBL" id="MBC5726596.1"/>
    </source>
</evidence>
<dbReference type="SUPFAM" id="SSF53187">
    <property type="entry name" value="Zn-dependent exopeptidases"/>
    <property type="match status" value="1"/>
</dbReference>
<comment type="cofactor">
    <cofactor evidence="3">
        <name>Mn(2+)</name>
        <dbReference type="ChEBI" id="CHEBI:29035"/>
    </cofactor>
    <text evidence="3">The Mn(2+) ion enhances activity.</text>
</comment>
<name>A0A923LWC6_9FIRM</name>
<dbReference type="InterPro" id="IPR011650">
    <property type="entry name" value="Peptidase_M20_dimer"/>
</dbReference>
<evidence type="ECO:0000256" key="1">
    <source>
        <dbReference type="ARBA" id="ARBA00006153"/>
    </source>
</evidence>
<protein>
    <submittedName>
        <fullName evidence="5">Amidohydrolase</fullName>
    </submittedName>
</protein>
<evidence type="ECO:0000256" key="3">
    <source>
        <dbReference type="PIRSR" id="PIRSR005962-1"/>
    </source>
</evidence>
<dbReference type="Gene3D" id="3.40.630.10">
    <property type="entry name" value="Zn peptidases"/>
    <property type="match status" value="1"/>
</dbReference>
<dbReference type="Proteomes" id="UP000606499">
    <property type="component" value="Unassembled WGS sequence"/>
</dbReference>
<dbReference type="PANTHER" id="PTHR11014">
    <property type="entry name" value="PEPTIDASE M20 FAMILY MEMBER"/>
    <property type="match status" value="1"/>
</dbReference>
<dbReference type="SUPFAM" id="SSF55031">
    <property type="entry name" value="Bacterial exopeptidase dimerisation domain"/>
    <property type="match status" value="1"/>
</dbReference>
<dbReference type="PIRSF" id="PIRSF005962">
    <property type="entry name" value="Pept_M20D_amidohydro"/>
    <property type="match status" value="1"/>
</dbReference>
<sequence length="392" mass="42493">MNILEEAGRHQERLISLRRDIHRHPELSWKETRTQGVICRELDELGIPYEKVCGTGVIAVLRGERSGPVVGLRADMDALPITEKGKAEYSSENQGVMHACGHDCHVAMLLVAARILKAHENELCGTIKLIFQPAEEVIEGAHAMYTLPQLADVEQIFGAHVWIDLPVGMISAEVGPRMASADNIYLTVEGKSAHGAQPHQSADAIVAACAIVNALQTVVSRTVDPLEPAVVTIGTIAGGTSSNIIANEVKLSGTVRSFQPAVRDAVERRLEQIACTTAQAYGTTCRFEYRRCTPATINEAASTEIARKAVKTLFGDSALAHLKETTGGEDFAWFLERIPGCYVFVGARNEETGKCWPHHHECFDVDEQALVNGAAVLAQVGLDAGMKRSVQK</sequence>
<feature type="binding site" evidence="3">
    <location>
        <position position="100"/>
    </location>
    <ligand>
        <name>Mn(2+)</name>
        <dbReference type="ChEBI" id="CHEBI:29035"/>
        <label>2</label>
    </ligand>
</feature>
<evidence type="ECO:0000259" key="4">
    <source>
        <dbReference type="Pfam" id="PF07687"/>
    </source>
</evidence>
<feature type="binding site" evidence="3">
    <location>
        <position position="102"/>
    </location>
    <ligand>
        <name>Mn(2+)</name>
        <dbReference type="ChEBI" id="CHEBI:29035"/>
        <label>2</label>
    </ligand>
</feature>
<evidence type="ECO:0000256" key="2">
    <source>
        <dbReference type="ARBA" id="ARBA00022801"/>
    </source>
</evidence>
<dbReference type="InterPro" id="IPR036264">
    <property type="entry name" value="Bact_exopeptidase_dim_dom"/>
</dbReference>
<keyword evidence="3" id="KW-0464">Manganese</keyword>
<dbReference type="EMBL" id="JACOPL010000020">
    <property type="protein sequence ID" value="MBC5726596.1"/>
    <property type="molecule type" value="Genomic_DNA"/>
</dbReference>
<feature type="domain" description="Peptidase M20 dimerisation" evidence="4">
    <location>
        <begin position="185"/>
        <end position="274"/>
    </location>
</feature>
<feature type="binding site" evidence="3">
    <location>
        <position position="160"/>
    </location>
    <ligand>
        <name>Mn(2+)</name>
        <dbReference type="ChEBI" id="CHEBI:29035"/>
        <label>2</label>
    </ligand>
</feature>
<dbReference type="GO" id="GO:0046872">
    <property type="term" value="F:metal ion binding"/>
    <property type="evidence" value="ECO:0007669"/>
    <property type="project" value="UniProtKB-KW"/>
</dbReference>
<proteinExistence type="inferred from homology"/>
<feature type="binding site" evidence="3">
    <location>
        <position position="136"/>
    </location>
    <ligand>
        <name>Mn(2+)</name>
        <dbReference type="ChEBI" id="CHEBI:29035"/>
        <label>2</label>
    </ligand>
</feature>
<dbReference type="AlphaFoldDB" id="A0A923LWC6"/>
<reference evidence="5" key="1">
    <citation type="submission" date="2020-08" db="EMBL/GenBank/DDBJ databases">
        <title>Genome public.</title>
        <authorList>
            <person name="Liu C."/>
            <person name="Sun Q."/>
        </authorList>
    </citation>
    <scope>NUCLEOTIDE SEQUENCE</scope>
    <source>
        <strain evidence="5">NSJ-28</strain>
    </source>
</reference>
<comment type="caution">
    <text evidence="5">The sequence shown here is derived from an EMBL/GenBank/DDBJ whole genome shotgun (WGS) entry which is preliminary data.</text>
</comment>
<dbReference type="GO" id="GO:0016787">
    <property type="term" value="F:hydrolase activity"/>
    <property type="evidence" value="ECO:0007669"/>
    <property type="project" value="UniProtKB-KW"/>
</dbReference>
<dbReference type="NCBIfam" id="TIGR01891">
    <property type="entry name" value="amidohydrolases"/>
    <property type="match status" value="1"/>
</dbReference>
<dbReference type="Gene3D" id="3.30.70.360">
    <property type="match status" value="1"/>
</dbReference>
<keyword evidence="2" id="KW-0378">Hydrolase</keyword>
<gene>
    <name evidence="5" type="ORF">H8S45_14165</name>
</gene>
<dbReference type="PANTHER" id="PTHR11014:SF63">
    <property type="entry name" value="METALLOPEPTIDASE, PUTATIVE (AFU_ORTHOLOGUE AFUA_6G09600)-RELATED"/>
    <property type="match status" value="1"/>
</dbReference>
<feature type="binding site" evidence="3">
    <location>
        <position position="359"/>
    </location>
    <ligand>
        <name>Mn(2+)</name>
        <dbReference type="ChEBI" id="CHEBI:29035"/>
        <label>2</label>
    </ligand>
</feature>
<dbReference type="InterPro" id="IPR002933">
    <property type="entry name" value="Peptidase_M20"/>
</dbReference>
<evidence type="ECO:0000313" key="6">
    <source>
        <dbReference type="Proteomes" id="UP000606499"/>
    </source>
</evidence>
<dbReference type="FunFam" id="3.30.70.360:FF:000014">
    <property type="entry name" value="N-acyl-L-amino acid amidohydrolase"/>
    <property type="match status" value="1"/>
</dbReference>
<organism evidence="5 6">
    <name type="scientific">Agathobaculum faecis</name>
    <dbReference type="NCBI Taxonomy" id="2763013"/>
    <lineage>
        <taxon>Bacteria</taxon>
        <taxon>Bacillati</taxon>
        <taxon>Bacillota</taxon>
        <taxon>Clostridia</taxon>
        <taxon>Eubacteriales</taxon>
        <taxon>Butyricicoccaceae</taxon>
        <taxon>Agathobaculum</taxon>
    </lineage>
</organism>
<dbReference type="Pfam" id="PF07687">
    <property type="entry name" value="M20_dimer"/>
    <property type="match status" value="1"/>
</dbReference>
<dbReference type="InterPro" id="IPR017439">
    <property type="entry name" value="Amidohydrolase"/>
</dbReference>
<dbReference type="RefSeq" id="WP_054328218.1">
    <property type="nucleotide sequence ID" value="NZ_JACOPL010000020.1"/>
</dbReference>
<comment type="similarity">
    <text evidence="1">Belongs to the peptidase M20 family.</text>
</comment>
<keyword evidence="3" id="KW-0479">Metal-binding</keyword>
<keyword evidence="6" id="KW-1185">Reference proteome</keyword>
<accession>A0A923LWC6</accession>